<proteinExistence type="predicted"/>
<dbReference type="InterPro" id="IPR051083">
    <property type="entry name" value="GrpII_Intron_Splice-Mob/Def"/>
</dbReference>
<dbReference type="PANTHER" id="PTHR34047">
    <property type="entry name" value="NUCLEAR INTRON MATURASE 1, MITOCHONDRIAL-RELATED"/>
    <property type="match status" value="1"/>
</dbReference>
<evidence type="ECO:0000313" key="3">
    <source>
        <dbReference type="Proteomes" id="UP000824890"/>
    </source>
</evidence>
<dbReference type="Proteomes" id="UP000824890">
    <property type="component" value="Unassembled WGS sequence"/>
</dbReference>
<sequence>MGLPESIDGLVYTRMSLVPETDYSPANQRPEHENFLMEYLTLNEPKTLEEQKRFIRESGLVSPQDYTSKLVSILKDQPFLFGSSSSYCNDDDDEEEKIQEEEDEDNDDGLHIAHT</sequence>
<dbReference type="PANTHER" id="PTHR34047:SF1">
    <property type="entry name" value="NUCLEAR INTRON MATURASE 2, MITOCHONDRIAL"/>
    <property type="match status" value="1"/>
</dbReference>
<name>A0ABQ8EFK4_BRANA</name>
<feature type="compositionally biased region" description="Acidic residues" evidence="1">
    <location>
        <begin position="89"/>
        <end position="107"/>
    </location>
</feature>
<evidence type="ECO:0000256" key="1">
    <source>
        <dbReference type="SAM" id="MobiDB-lite"/>
    </source>
</evidence>
<accession>A0ABQ8EFK4</accession>
<organism evidence="2 3">
    <name type="scientific">Brassica napus</name>
    <name type="common">Rape</name>
    <dbReference type="NCBI Taxonomy" id="3708"/>
    <lineage>
        <taxon>Eukaryota</taxon>
        <taxon>Viridiplantae</taxon>
        <taxon>Streptophyta</taxon>
        <taxon>Embryophyta</taxon>
        <taxon>Tracheophyta</taxon>
        <taxon>Spermatophyta</taxon>
        <taxon>Magnoliopsida</taxon>
        <taxon>eudicotyledons</taxon>
        <taxon>Gunneridae</taxon>
        <taxon>Pentapetalae</taxon>
        <taxon>rosids</taxon>
        <taxon>malvids</taxon>
        <taxon>Brassicales</taxon>
        <taxon>Brassicaceae</taxon>
        <taxon>Brassiceae</taxon>
        <taxon>Brassica</taxon>
    </lineage>
</organism>
<keyword evidence="3" id="KW-1185">Reference proteome</keyword>
<reference evidence="2 3" key="1">
    <citation type="submission" date="2021-05" db="EMBL/GenBank/DDBJ databases">
        <title>Genome Assembly of Synthetic Allotetraploid Brassica napus Reveals Homoeologous Exchanges between Subgenomes.</title>
        <authorList>
            <person name="Davis J.T."/>
        </authorList>
    </citation>
    <scope>NUCLEOTIDE SEQUENCE [LARGE SCALE GENOMIC DNA]</scope>
    <source>
        <strain evidence="3">cv. Da-Ae</strain>
        <tissue evidence="2">Seedling</tissue>
    </source>
</reference>
<evidence type="ECO:0000313" key="2">
    <source>
        <dbReference type="EMBL" id="KAH0939415.1"/>
    </source>
</evidence>
<feature type="region of interest" description="Disordered" evidence="1">
    <location>
        <begin position="84"/>
        <end position="115"/>
    </location>
</feature>
<dbReference type="EMBL" id="JAGKQM010000002">
    <property type="protein sequence ID" value="KAH0939415.1"/>
    <property type="molecule type" value="Genomic_DNA"/>
</dbReference>
<comment type="caution">
    <text evidence="2">The sequence shown here is derived from an EMBL/GenBank/DDBJ whole genome shotgun (WGS) entry which is preliminary data.</text>
</comment>
<protein>
    <submittedName>
        <fullName evidence="2">Uncharacterized protein</fullName>
    </submittedName>
</protein>
<gene>
    <name evidence="2" type="ORF">HID58_006876</name>
</gene>